<sequence length="83" mass="9821">MTASGEHITTTTTRITIAGHIGNYKRENFEEHSFRVPRTTAEIRGPCFFHLGFIKKQPEITMFWDIFFRNTFYIHLIYAKSFC</sequence>
<protein>
    <submittedName>
        <fullName evidence="1">Uncharacterized protein</fullName>
    </submittedName>
</protein>
<dbReference type="Proteomes" id="UP000054359">
    <property type="component" value="Unassembled WGS sequence"/>
</dbReference>
<evidence type="ECO:0000313" key="2">
    <source>
        <dbReference type="Proteomes" id="UP000054359"/>
    </source>
</evidence>
<proteinExistence type="predicted"/>
<gene>
    <name evidence="1" type="ORF">X975_18770</name>
</gene>
<organism evidence="1 2">
    <name type="scientific">Stegodyphus mimosarum</name>
    <name type="common">African social velvet spider</name>
    <dbReference type="NCBI Taxonomy" id="407821"/>
    <lineage>
        <taxon>Eukaryota</taxon>
        <taxon>Metazoa</taxon>
        <taxon>Ecdysozoa</taxon>
        <taxon>Arthropoda</taxon>
        <taxon>Chelicerata</taxon>
        <taxon>Arachnida</taxon>
        <taxon>Araneae</taxon>
        <taxon>Araneomorphae</taxon>
        <taxon>Entelegynae</taxon>
        <taxon>Eresoidea</taxon>
        <taxon>Eresidae</taxon>
        <taxon>Stegodyphus</taxon>
    </lineage>
</organism>
<accession>A0A087T330</accession>
<dbReference type="AlphaFoldDB" id="A0A087T330"/>
<dbReference type="EMBL" id="KK113172">
    <property type="protein sequence ID" value="KFM59519.1"/>
    <property type="molecule type" value="Genomic_DNA"/>
</dbReference>
<feature type="non-terminal residue" evidence="1">
    <location>
        <position position="83"/>
    </location>
</feature>
<reference evidence="1 2" key="1">
    <citation type="submission" date="2013-11" db="EMBL/GenBank/DDBJ databases">
        <title>Genome sequencing of Stegodyphus mimosarum.</title>
        <authorList>
            <person name="Bechsgaard J."/>
        </authorList>
    </citation>
    <scope>NUCLEOTIDE SEQUENCE [LARGE SCALE GENOMIC DNA]</scope>
</reference>
<keyword evidence="2" id="KW-1185">Reference proteome</keyword>
<name>A0A087T330_STEMI</name>
<evidence type="ECO:0000313" key="1">
    <source>
        <dbReference type="EMBL" id="KFM59519.1"/>
    </source>
</evidence>